<dbReference type="EMBL" id="FTMC01000013">
    <property type="protein sequence ID" value="SIR02244.1"/>
    <property type="molecule type" value="Genomic_DNA"/>
</dbReference>
<feature type="domain" description="Alpha-D-phosphohexomutase C-terminal" evidence="11">
    <location>
        <begin position="372"/>
        <end position="448"/>
    </location>
</feature>
<evidence type="ECO:0000256" key="6">
    <source>
        <dbReference type="ARBA" id="ARBA00022553"/>
    </source>
</evidence>
<keyword evidence="9" id="KW-0413">Isomerase</keyword>
<dbReference type="PRINTS" id="PR00509">
    <property type="entry name" value="PGMPMM"/>
</dbReference>
<keyword evidence="7 10" id="KW-0479">Metal-binding</keyword>
<sequence>MQAPNLPASIFRAYDVRGIVGQTLNAETAYWLGRAVGSESLAKGEPRVAVARDGRLSGPELLDALIRGLVDCGCQVSNLGMVPTPVLYFATNTLPGRTGIMITGSHNPPDYNGFKIVVAGDTLANEQITALKTRIDSGDLASGQGRVEAIDILPAYVDYIRNDVKLARPMKVVIDCGNGIGGVVAQELFEAIGCTVIPLFCEVDGTFPNHHPDPSHRENVEDLIERVRAEQADLGLAFDGDADRVGVITERGNMIFADRLLMLFARDVLSRNPGAEVIYDVKCTRHVAAQVRSHGGQPRMWKTGHSLIKKKMRETGALLGGEMSGHMFLKERWFGFDDGLYNGARLVEILSHQAQAADELFAGFPGDLATPEINVKVTDESKFGIISALQAESDWGADADVATLDGVRVDYPRGWGLVRASNTTPVLVLRFEAENAEELARIQAVFRERLQRVAPDLTLPF</sequence>
<dbReference type="InterPro" id="IPR016066">
    <property type="entry name" value="A-D-PHexomutase_CS"/>
</dbReference>
<dbReference type="Gene3D" id="3.30.310.50">
    <property type="entry name" value="Alpha-D-phosphohexomutase, C-terminal domain"/>
    <property type="match status" value="1"/>
</dbReference>
<evidence type="ECO:0000256" key="3">
    <source>
        <dbReference type="ARBA" id="ARBA00004699"/>
    </source>
</evidence>
<dbReference type="InterPro" id="IPR016055">
    <property type="entry name" value="A-D-PHexomutase_a/b/a-I/II/III"/>
</dbReference>
<dbReference type="InterPro" id="IPR005841">
    <property type="entry name" value="Alpha-D-phosphohexomutase_SF"/>
</dbReference>
<dbReference type="InterPro" id="IPR036900">
    <property type="entry name" value="A-D-PHexomutase_C_sf"/>
</dbReference>
<dbReference type="FunFam" id="3.40.120.10:FF:000001">
    <property type="entry name" value="Phosphoglucosamine mutase"/>
    <property type="match status" value="1"/>
</dbReference>
<dbReference type="GO" id="GO:1901137">
    <property type="term" value="P:carbohydrate derivative biosynthetic process"/>
    <property type="evidence" value="ECO:0007669"/>
    <property type="project" value="UniProtKB-ARBA"/>
</dbReference>
<evidence type="ECO:0000313" key="16">
    <source>
        <dbReference type="Proteomes" id="UP000186079"/>
    </source>
</evidence>
<dbReference type="FunFam" id="3.40.120.10:FF:000021">
    <property type="entry name" value="Phosphomannomutase/phosphoglucomutase"/>
    <property type="match status" value="1"/>
</dbReference>
<evidence type="ECO:0000256" key="4">
    <source>
        <dbReference type="ARBA" id="ARBA00010231"/>
    </source>
</evidence>
<dbReference type="GO" id="GO:0005975">
    <property type="term" value="P:carbohydrate metabolic process"/>
    <property type="evidence" value="ECO:0007669"/>
    <property type="project" value="InterPro"/>
</dbReference>
<proteinExistence type="inferred from homology"/>
<dbReference type="InterPro" id="IPR005845">
    <property type="entry name" value="A-D-PHexomutase_a/b/a-II"/>
</dbReference>
<keyword evidence="6" id="KW-0597">Phosphoprotein</keyword>
<comment type="cofactor">
    <cofactor evidence="2">
        <name>Mg(2+)</name>
        <dbReference type="ChEBI" id="CHEBI:18420"/>
    </cofactor>
</comment>
<evidence type="ECO:0000256" key="10">
    <source>
        <dbReference type="RuleBase" id="RU004326"/>
    </source>
</evidence>
<gene>
    <name evidence="15" type="ORF">SAMN05421672_11358</name>
</gene>
<dbReference type="InterPro" id="IPR005846">
    <property type="entry name" value="A-D-PHexomutase_a/b/a-III"/>
</dbReference>
<evidence type="ECO:0000259" key="11">
    <source>
        <dbReference type="Pfam" id="PF00408"/>
    </source>
</evidence>
<dbReference type="PROSITE" id="PS00710">
    <property type="entry name" value="PGM_PMM"/>
    <property type="match status" value="1"/>
</dbReference>
<dbReference type="EC" id="5.4.2.8" evidence="5"/>
<evidence type="ECO:0000259" key="12">
    <source>
        <dbReference type="Pfam" id="PF02878"/>
    </source>
</evidence>
<feature type="domain" description="Alpha-D-phosphohexomutase alpha/beta/alpha" evidence="13">
    <location>
        <begin position="155"/>
        <end position="252"/>
    </location>
</feature>
<evidence type="ECO:0000256" key="8">
    <source>
        <dbReference type="ARBA" id="ARBA00022842"/>
    </source>
</evidence>
<evidence type="ECO:0000256" key="9">
    <source>
        <dbReference type="ARBA" id="ARBA00023235"/>
    </source>
</evidence>
<evidence type="ECO:0000256" key="1">
    <source>
        <dbReference type="ARBA" id="ARBA00000586"/>
    </source>
</evidence>
<feature type="domain" description="Alpha-D-phosphohexomutase alpha/beta/alpha" evidence="12">
    <location>
        <begin position="10"/>
        <end position="139"/>
    </location>
</feature>
<protein>
    <recommendedName>
        <fullName evidence="5">phosphomannomutase</fullName>
        <ecNumber evidence="5">5.4.2.8</ecNumber>
    </recommendedName>
</protein>
<evidence type="ECO:0000259" key="14">
    <source>
        <dbReference type="Pfam" id="PF02880"/>
    </source>
</evidence>
<dbReference type="GO" id="GO:0000287">
    <property type="term" value="F:magnesium ion binding"/>
    <property type="evidence" value="ECO:0007669"/>
    <property type="project" value="InterPro"/>
</dbReference>
<dbReference type="SUPFAM" id="SSF55957">
    <property type="entry name" value="Phosphoglucomutase, C-terminal domain"/>
    <property type="match status" value="1"/>
</dbReference>
<comment type="pathway">
    <text evidence="3">Nucleotide-sugar biosynthesis; GDP-alpha-D-mannose biosynthesis; alpha-D-mannose 1-phosphate from D-fructose 6-phosphate: step 2/2.</text>
</comment>
<evidence type="ECO:0000313" key="15">
    <source>
        <dbReference type="EMBL" id="SIR02244.1"/>
    </source>
</evidence>
<evidence type="ECO:0000256" key="7">
    <source>
        <dbReference type="ARBA" id="ARBA00022723"/>
    </source>
</evidence>
<dbReference type="GO" id="GO:0004615">
    <property type="term" value="F:phosphomannomutase activity"/>
    <property type="evidence" value="ECO:0007669"/>
    <property type="project" value="UniProtKB-EC"/>
</dbReference>
<dbReference type="Gene3D" id="3.40.120.10">
    <property type="entry name" value="Alpha-D-Glucose-1,6-Bisphosphate, subunit A, domain 3"/>
    <property type="match status" value="3"/>
</dbReference>
<evidence type="ECO:0000256" key="5">
    <source>
        <dbReference type="ARBA" id="ARBA00012730"/>
    </source>
</evidence>
<dbReference type="InterPro" id="IPR005844">
    <property type="entry name" value="A-D-PHexomutase_a/b/a-I"/>
</dbReference>
<reference evidence="15 16" key="1">
    <citation type="submission" date="2017-01" db="EMBL/GenBank/DDBJ databases">
        <authorList>
            <person name="Mah S.A."/>
            <person name="Swanson W.J."/>
            <person name="Moy G.W."/>
            <person name="Vacquier V.D."/>
        </authorList>
    </citation>
    <scope>NUCLEOTIDE SEQUENCE [LARGE SCALE GENOMIC DNA]</scope>
    <source>
        <strain evidence="15 16">ATCC 29606</strain>
    </source>
</reference>
<dbReference type="InterPro" id="IPR005843">
    <property type="entry name" value="A-D-PHexomutase_C"/>
</dbReference>
<keyword evidence="8 10" id="KW-0460">Magnesium</keyword>
<feature type="domain" description="Alpha-D-phosphohexomutase alpha/beta/alpha" evidence="14">
    <location>
        <begin position="258"/>
        <end position="362"/>
    </location>
</feature>
<comment type="catalytic activity">
    <reaction evidence="1">
        <text>alpha-D-mannose 1-phosphate = D-mannose 6-phosphate</text>
        <dbReference type="Rhea" id="RHEA:11140"/>
        <dbReference type="ChEBI" id="CHEBI:58409"/>
        <dbReference type="ChEBI" id="CHEBI:58735"/>
        <dbReference type="EC" id="5.4.2.8"/>
    </reaction>
</comment>
<organism evidence="15 16">
    <name type="scientific">Pseudomonas flexibilis</name>
    <dbReference type="NCBI Taxonomy" id="706570"/>
    <lineage>
        <taxon>Bacteria</taxon>
        <taxon>Pseudomonadati</taxon>
        <taxon>Pseudomonadota</taxon>
        <taxon>Gammaproteobacteria</taxon>
        <taxon>Pseudomonadales</taxon>
        <taxon>Pseudomonadaceae</taxon>
        <taxon>Pseudomonas</taxon>
    </lineage>
</organism>
<dbReference type="SUPFAM" id="SSF53738">
    <property type="entry name" value="Phosphoglucomutase, first 3 domains"/>
    <property type="match status" value="3"/>
</dbReference>
<dbReference type="Proteomes" id="UP000186079">
    <property type="component" value="Unassembled WGS sequence"/>
</dbReference>
<dbReference type="PANTHER" id="PTHR43771:SF2">
    <property type="entry name" value="PHOSPHOMANNOMUTASE_PHOSPHOGLUCOMUTASE"/>
    <property type="match status" value="1"/>
</dbReference>
<dbReference type="CDD" id="cd03089">
    <property type="entry name" value="PMM_PGM"/>
    <property type="match status" value="1"/>
</dbReference>
<comment type="similarity">
    <text evidence="4 10">Belongs to the phosphohexose mutase family.</text>
</comment>
<dbReference type="Pfam" id="PF00408">
    <property type="entry name" value="PGM_PMM_IV"/>
    <property type="match status" value="1"/>
</dbReference>
<dbReference type="GO" id="GO:0004614">
    <property type="term" value="F:phosphoglucomutase activity"/>
    <property type="evidence" value="ECO:0007669"/>
    <property type="project" value="UniProtKB-ARBA"/>
</dbReference>
<dbReference type="AlphaFoldDB" id="A0A1N6XIU6"/>
<dbReference type="PANTHER" id="PTHR43771">
    <property type="entry name" value="PHOSPHOMANNOMUTASE"/>
    <property type="match status" value="1"/>
</dbReference>
<dbReference type="Pfam" id="PF02878">
    <property type="entry name" value="PGM_PMM_I"/>
    <property type="match status" value="1"/>
</dbReference>
<evidence type="ECO:0000259" key="13">
    <source>
        <dbReference type="Pfam" id="PF02879"/>
    </source>
</evidence>
<dbReference type="Pfam" id="PF02880">
    <property type="entry name" value="PGM_PMM_III"/>
    <property type="match status" value="1"/>
</dbReference>
<dbReference type="Pfam" id="PF02879">
    <property type="entry name" value="PGM_PMM_II"/>
    <property type="match status" value="1"/>
</dbReference>
<accession>A0A1N6XIU6</accession>
<evidence type="ECO:0000256" key="2">
    <source>
        <dbReference type="ARBA" id="ARBA00001946"/>
    </source>
</evidence>
<name>A0A1N6XIU6_9PSED</name>